<protein>
    <submittedName>
        <fullName evidence="3">Metallo-dependent phosphatase-like protein</fullName>
    </submittedName>
</protein>
<reference evidence="3" key="2">
    <citation type="journal article" date="2020" name="Nat. Commun.">
        <title>Large-scale genome sequencing of mycorrhizal fungi provides insights into the early evolution of symbiotic traits.</title>
        <authorList>
            <person name="Miyauchi S."/>
            <person name="Kiss E."/>
            <person name="Kuo A."/>
            <person name="Drula E."/>
            <person name="Kohler A."/>
            <person name="Sanchez-Garcia M."/>
            <person name="Morin E."/>
            <person name="Andreopoulos B."/>
            <person name="Barry K.W."/>
            <person name="Bonito G."/>
            <person name="Buee M."/>
            <person name="Carver A."/>
            <person name="Chen C."/>
            <person name="Cichocki N."/>
            <person name="Clum A."/>
            <person name="Culley D."/>
            <person name="Crous P.W."/>
            <person name="Fauchery L."/>
            <person name="Girlanda M."/>
            <person name="Hayes R.D."/>
            <person name="Keri Z."/>
            <person name="LaButti K."/>
            <person name="Lipzen A."/>
            <person name="Lombard V."/>
            <person name="Magnuson J."/>
            <person name="Maillard F."/>
            <person name="Murat C."/>
            <person name="Nolan M."/>
            <person name="Ohm R.A."/>
            <person name="Pangilinan J."/>
            <person name="Pereira M.F."/>
            <person name="Perotto S."/>
            <person name="Peter M."/>
            <person name="Pfister S."/>
            <person name="Riley R."/>
            <person name="Sitrit Y."/>
            <person name="Stielow J.B."/>
            <person name="Szollosi G."/>
            <person name="Zifcakova L."/>
            <person name="Stursova M."/>
            <person name="Spatafora J.W."/>
            <person name="Tedersoo L."/>
            <person name="Vaario L.M."/>
            <person name="Yamada A."/>
            <person name="Yan M."/>
            <person name="Wang P."/>
            <person name="Xu J."/>
            <person name="Bruns T."/>
            <person name="Baldrian P."/>
            <person name="Vilgalys R."/>
            <person name="Dunand C."/>
            <person name="Henrissat B."/>
            <person name="Grigoriev I.V."/>
            <person name="Hibbett D."/>
            <person name="Nagy L.G."/>
            <person name="Martin F.M."/>
        </authorList>
    </citation>
    <scope>NUCLEOTIDE SEQUENCE</scope>
    <source>
        <strain evidence="3">BED1</strain>
    </source>
</reference>
<reference evidence="3" key="1">
    <citation type="submission" date="2019-10" db="EMBL/GenBank/DDBJ databases">
        <authorList>
            <consortium name="DOE Joint Genome Institute"/>
            <person name="Kuo A."/>
            <person name="Miyauchi S."/>
            <person name="Kiss E."/>
            <person name="Drula E."/>
            <person name="Kohler A."/>
            <person name="Sanchez-Garcia M."/>
            <person name="Andreopoulos B."/>
            <person name="Barry K.W."/>
            <person name="Bonito G."/>
            <person name="Buee M."/>
            <person name="Carver A."/>
            <person name="Chen C."/>
            <person name="Cichocki N."/>
            <person name="Clum A."/>
            <person name="Culley D."/>
            <person name="Crous P.W."/>
            <person name="Fauchery L."/>
            <person name="Girlanda M."/>
            <person name="Hayes R."/>
            <person name="Keri Z."/>
            <person name="LaButti K."/>
            <person name="Lipzen A."/>
            <person name="Lombard V."/>
            <person name="Magnuson J."/>
            <person name="Maillard F."/>
            <person name="Morin E."/>
            <person name="Murat C."/>
            <person name="Nolan M."/>
            <person name="Ohm R."/>
            <person name="Pangilinan J."/>
            <person name="Pereira M."/>
            <person name="Perotto S."/>
            <person name="Peter M."/>
            <person name="Riley R."/>
            <person name="Sitrit Y."/>
            <person name="Stielow B."/>
            <person name="Szollosi G."/>
            <person name="Zifcakova L."/>
            <person name="Stursova M."/>
            <person name="Spatafora J.W."/>
            <person name="Tedersoo L."/>
            <person name="Vaario L.-M."/>
            <person name="Yamada A."/>
            <person name="Yan M."/>
            <person name="Wang P."/>
            <person name="Xu J."/>
            <person name="Bruns T."/>
            <person name="Baldrian P."/>
            <person name="Vilgalys R."/>
            <person name="Henrissat B."/>
            <person name="Grigoriev I.V."/>
            <person name="Hibbett D."/>
            <person name="Nagy L.G."/>
            <person name="Martin F.M."/>
        </authorList>
    </citation>
    <scope>NUCLEOTIDE SEQUENCE</scope>
    <source>
        <strain evidence="3">BED1</strain>
    </source>
</reference>
<dbReference type="InterPro" id="IPR051693">
    <property type="entry name" value="UPF0046_metallophosphoest"/>
</dbReference>
<sequence length="365" mass="40762">MDSLLRRRPTAVLDDLRASPLLFLARRVYAWTQSPAPVPHDQPSPTDIRIVCIADTHNTHSAQPPLPEGDILLHAGDLTQSGTLPELCDALAWLSVQPHPIKIFIGGNHDGALAEPETRAYIRQAYPALTYLENDVVQVTVRHHTLRIYGSPYTPQYGIWAFQYPRFPPSHPHLSNAVHTVDHHPAVVLWSAVPPQTDVLVTHGPPLGHLDHSAGCAALLSTLWRVRPRLHVFGHIHAARGVERVRWDDVQPAFEAVCAYADIHADVGMRARWAQFVTLVWRAVTAKLSAWWWGRRARQVWGRETVLVNAASVGDDHGLGGEEGGQRREVVVKDTEVGWQDAQSWQERSCRRRSHETTLASSKAP</sequence>
<gene>
    <name evidence="3" type="ORF">L210DRAFT_2478436</name>
</gene>
<name>A0AAD4GCH6_BOLED</name>
<dbReference type="Proteomes" id="UP001194468">
    <property type="component" value="Unassembled WGS sequence"/>
</dbReference>
<dbReference type="Pfam" id="PF00149">
    <property type="entry name" value="Metallophos"/>
    <property type="match status" value="1"/>
</dbReference>
<feature type="domain" description="Calcineurin-like phosphoesterase" evidence="2">
    <location>
        <begin position="48"/>
        <end position="238"/>
    </location>
</feature>
<dbReference type="CDD" id="cd07379">
    <property type="entry name" value="MPP_239FB"/>
    <property type="match status" value="1"/>
</dbReference>
<dbReference type="GO" id="GO:0016787">
    <property type="term" value="F:hydrolase activity"/>
    <property type="evidence" value="ECO:0007669"/>
    <property type="project" value="InterPro"/>
</dbReference>
<keyword evidence="4" id="KW-1185">Reference proteome</keyword>
<comment type="caution">
    <text evidence="3">The sequence shown here is derived from an EMBL/GenBank/DDBJ whole genome shotgun (WGS) entry which is preliminary data.</text>
</comment>
<organism evidence="3 4">
    <name type="scientific">Boletus edulis BED1</name>
    <dbReference type="NCBI Taxonomy" id="1328754"/>
    <lineage>
        <taxon>Eukaryota</taxon>
        <taxon>Fungi</taxon>
        <taxon>Dikarya</taxon>
        <taxon>Basidiomycota</taxon>
        <taxon>Agaricomycotina</taxon>
        <taxon>Agaricomycetes</taxon>
        <taxon>Agaricomycetidae</taxon>
        <taxon>Boletales</taxon>
        <taxon>Boletineae</taxon>
        <taxon>Boletaceae</taxon>
        <taxon>Boletoideae</taxon>
        <taxon>Boletus</taxon>
    </lineage>
</organism>
<dbReference type="Gene3D" id="3.60.21.10">
    <property type="match status" value="1"/>
</dbReference>
<accession>A0AAD4GCH6</accession>
<dbReference type="AlphaFoldDB" id="A0AAD4GCH6"/>
<dbReference type="PANTHER" id="PTHR12905:SF0">
    <property type="entry name" value="CALCINEURIN-LIKE PHOSPHOESTERASE DOMAIN-CONTAINING PROTEIN"/>
    <property type="match status" value="1"/>
</dbReference>
<dbReference type="InterPro" id="IPR029052">
    <property type="entry name" value="Metallo-depent_PP-like"/>
</dbReference>
<dbReference type="SUPFAM" id="SSF56300">
    <property type="entry name" value="Metallo-dependent phosphatases"/>
    <property type="match status" value="1"/>
</dbReference>
<feature type="region of interest" description="Disordered" evidence="1">
    <location>
        <begin position="346"/>
        <end position="365"/>
    </location>
</feature>
<evidence type="ECO:0000256" key="1">
    <source>
        <dbReference type="SAM" id="MobiDB-lite"/>
    </source>
</evidence>
<dbReference type="InterPro" id="IPR004843">
    <property type="entry name" value="Calcineurin-like_PHP"/>
</dbReference>
<evidence type="ECO:0000313" key="4">
    <source>
        <dbReference type="Proteomes" id="UP001194468"/>
    </source>
</evidence>
<evidence type="ECO:0000259" key="2">
    <source>
        <dbReference type="Pfam" id="PF00149"/>
    </source>
</evidence>
<evidence type="ECO:0000313" key="3">
    <source>
        <dbReference type="EMBL" id="KAF8436330.1"/>
    </source>
</evidence>
<proteinExistence type="predicted"/>
<dbReference type="PANTHER" id="PTHR12905">
    <property type="entry name" value="METALLOPHOSPHOESTERASE"/>
    <property type="match status" value="1"/>
</dbReference>
<dbReference type="EMBL" id="WHUW01000022">
    <property type="protein sequence ID" value="KAF8436330.1"/>
    <property type="molecule type" value="Genomic_DNA"/>
</dbReference>